<protein>
    <submittedName>
        <fullName evidence="2">Uncharacterized protein</fullName>
    </submittedName>
</protein>
<organism evidence="2 3">
    <name type="scientific">Plakobranchus ocellatus</name>
    <dbReference type="NCBI Taxonomy" id="259542"/>
    <lineage>
        <taxon>Eukaryota</taxon>
        <taxon>Metazoa</taxon>
        <taxon>Spiralia</taxon>
        <taxon>Lophotrochozoa</taxon>
        <taxon>Mollusca</taxon>
        <taxon>Gastropoda</taxon>
        <taxon>Heterobranchia</taxon>
        <taxon>Euthyneura</taxon>
        <taxon>Panpulmonata</taxon>
        <taxon>Sacoglossa</taxon>
        <taxon>Placobranchoidea</taxon>
        <taxon>Plakobranchidae</taxon>
        <taxon>Plakobranchus</taxon>
    </lineage>
</organism>
<evidence type="ECO:0000313" key="3">
    <source>
        <dbReference type="Proteomes" id="UP000735302"/>
    </source>
</evidence>
<gene>
    <name evidence="2" type="ORF">PoB_005463200</name>
</gene>
<feature type="chain" id="PRO_5043932392" evidence="1">
    <location>
        <begin position="24"/>
        <end position="127"/>
    </location>
</feature>
<dbReference type="Proteomes" id="UP000735302">
    <property type="component" value="Unassembled WGS sequence"/>
</dbReference>
<name>A0AAV4CA19_9GAST</name>
<feature type="signal peptide" evidence="1">
    <location>
        <begin position="1"/>
        <end position="23"/>
    </location>
</feature>
<keyword evidence="3" id="KW-1185">Reference proteome</keyword>
<reference evidence="2 3" key="1">
    <citation type="journal article" date="2021" name="Elife">
        <title>Chloroplast acquisition without the gene transfer in kleptoplastic sea slugs, Plakobranchus ocellatus.</title>
        <authorList>
            <person name="Maeda T."/>
            <person name="Takahashi S."/>
            <person name="Yoshida T."/>
            <person name="Shimamura S."/>
            <person name="Takaki Y."/>
            <person name="Nagai Y."/>
            <person name="Toyoda A."/>
            <person name="Suzuki Y."/>
            <person name="Arimoto A."/>
            <person name="Ishii H."/>
            <person name="Satoh N."/>
            <person name="Nishiyama T."/>
            <person name="Hasebe M."/>
            <person name="Maruyama T."/>
            <person name="Minagawa J."/>
            <person name="Obokata J."/>
            <person name="Shigenobu S."/>
        </authorList>
    </citation>
    <scope>NUCLEOTIDE SEQUENCE [LARGE SCALE GENOMIC DNA]</scope>
</reference>
<accession>A0AAV4CA19</accession>
<sequence length="127" mass="14399">MASKVYIAVICILLCSDICILHACPSAGSDPPCKALGTTWESGKRHRLIHDNTCFVQDCNYGKWHYHTSECLFEGSCYADWELAVINGTKHRCHIHHVDGIWTKNLRVKEVFDMHDELVGNAKKHFG</sequence>
<dbReference type="EMBL" id="BLXT01006003">
    <property type="protein sequence ID" value="GFO28127.1"/>
    <property type="molecule type" value="Genomic_DNA"/>
</dbReference>
<keyword evidence="1" id="KW-0732">Signal</keyword>
<comment type="caution">
    <text evidence="2">The sequence shown here is derived from an EMBL/GenBank/DDBJ whole genome shotgun (WGS) entry which is preliminary data.</text>
</comment>
<proteinExistence type="predicted"/>
<evidence type="ECO:0000256" key="1">
    <source>
        <dbReference type="SAM" id="SignalP"/>
    </source>
</evidence>
<dbReference type="AlphaFoldDB" id="A0AAV4CA19"/>
<evidence type="ECO:0000313" key="2">
    <source>
        <dbReference type="EMBL" id="GFO28127.1"/>
    </source>
</evidence>